<keyword evidence="7" id="KW-1185">Reference proteome</keyword>
<dbReference type="OrthoDB" id="676979at2759"/>
<feature type="compositionally biased region" description="Basic residues" evidence="5">
    <location>
        <begin position="710"/>
        <end position="721"/>
    </location>
</feature>
<dbReference type="PANTHER" id="PTHR15454:SF69">
    <property type="entry name" value="SERINE_THREONINE-PROTEIN KINASE 11-INTERACTING PROTEIN"/>
    <property type="match status" value="1"/>
</dbReference>
<feature type="region of interest" description="Disordered" evidence="5">
    <location>
        <begin position="515"/>
        <end position="567"/>
    </location>
</feature>
<feature type="compositionally biased region" description="Low complexity" evidence="5">
    <location>
        <begin position="548"/>
        <end position="559"/>
    </location>
</feature>
<accession>A0A8H3U0X2</accession>
<organism evidence="6 7">
    <name type="scientific">Naganishia liquefaciens</name>
    <dbReference type="NCBI Taxonomy" id="104408"/>
    <lineage>
        <taxon>Eukaryota</taxon>
        <taxon>Fungi</taxon>
        <taxon>Dikarya</taxon>
        <taxon>Basidiomycota</taxon>
        <taxon>Agaricomycotina</taxon>
        <taxon>Tremellomycetes</taxon>
        <taxon>Filobasidiales</taxon>
        <taxon>Filobasidiaceae</taxon>
        <taxon>Naganishia</taxon>
    </lineage>
</organism>
<sequence>MAPPIRGDAYLVKLLKYLDTHKSRLAAPPHAAAAPSSATGTATDTATDTTAGSLWQQTYTIATLGLDPSSAPLNPALATVFSLGLSSAAGAPAAAAAQQQHVSHRARKPLTLRLPPDRILFLLLMFQASTTPAISTSPLIRPTDVALPTGVAVHPAASPDGADGQVREGDVASVRSWVGSLRSVGGAFAGGGGGRKADSWTSWFGGGTKRKEAALDIETTLKALFAALTLLPSLCVPAPTTSDPRIEDLDQQGVYTRLGGLDVRVPLAIFRSLVSLELDGLDPRAVIIPTLPGLKALTIKDVPDGEDWLEDLLCEAHEENTPTTIRFPSLQYLSLPNTSLLTFPLPDGYISSTLTHLDVSGNLLNALPATLAQLTALQSLNFRTNLVTSVRNAVKLVPCVRALNLRDNKIDCLAGLDALRELQRVDVRHNTLHDVDELSRLATLPWLREVWAAGNPFTTAEDNEDARWKVRVWEAFVVEQGEDVMERLSLDGYLATWAERRAVAARVRRRGRRASGRELAASLRAPTERPDTGATTLSSRLGPQDVSTWTTTPTTTPTPKSRRKQRIVELESTARELAVDPEPRGDRVKLALEDALESPIANVDETTPTPGHQNGNGNGHSKTEVDGPTAETRSPLPEATSTEGGEDLRKRMEALRTEVGDSWLSVLAGQAKGLPAPAPAPAPGPAPAPPGSEALHQPTGAPSAVQVIQVRRKAGKGKGKK</sequence>
<protein>
    <recommendedName>
        <fullName evidence="8">Leucine-rich repeat domain-containing protein</fullName>
    </recommendedName>
</protein>
<dbReference type="EMBL" id="BLZA01000049">
    <property type="protein sequence ID" value="GHJ89764.1"/>
    <property type="molecule type" value="Genomic_DNA"/>
</dbReference>
<keyword evidence="2" id="KW-0963">Cytoplasm</keyword>
<reference evidence="6" key="1">
    <citation type="submission" date="2020-07" db="EMBL/GenBank/DDBJ databases">
        <title>Draft Genome Sequence of a Deep-Sea Yeast, Naganishia (Cryptococcus) liquefaciens strain N6.</title>
        <authorList>
            <person name="Han Y.W."/>
            <person name="Kajitani R."/>
            <person name="Morimoto H."/>
            <person name="Parhat M."/>
            <person name="Tsubouchi H."/>
            <person name="Bakenova O."/>
            <person name="Ogata M."/>
            <person name="Argunhan B."/>
            <person name="Aoki R."/>
            <person name="Kajiwara S."/>
            <person name="Itoh T."/>
            <person name="Iwasaki H."/>
        </authorList>
    </citation>
    <scope>NUCLEOTIDE SEQUENCE</scope>
    <source>
        <strain evidence="6">N6</strain>
    </source>
</reference>
<proteinExistence type="predicted"/>
<dbReference type="PANTHER" id="PTHR15454">
    <property type="entry name" value="NISCHARIN RELATED"/>
    <property type="match status" value="1"/>
</dbReference>
<comment type="subcellular location">
    <subcellularLocation>
        <location evidence="1">Cytoplasm</location>
    </subcellularLocation>
</comment>
<keyword evidence="3" id="KW-0433">Leucine-rich repeat</keyword>
<dbReference type="AlphaFoldDB" id="A0A8H3U0X2"/>
<evidence type="ECO:0000256" key="2">
    <source>
        <dbReference type="ARBA" id="ARBA00022490"/>
    </source>
</evidence>
<evidence type="ECO:0000313" key="6">
    <source>
        <dbReference type="EMBL" id="GHJ89764.1"/>
    </source>
</evidence>
<feature type="compositionally biased region" description="Pro residues" evidence="5">
    <location>
        <begin position="676"/>
        <end position="690"/>
    </location>
</feature>
<dbReference type="GO" id="GO:0005737">
    <property type="term" value="C:cytoplasm"/>
    <property type="evidence" value="ECO:0007669"/>
    <property type="project" value="UniProtKB-SubCell"/>
</dbReference>
<dbReference type="InterPro" id="IPR032675">
    <property type="entry name" value="LRR_dom_sf"/>
</dbReference>
<gene>
    <name evidence="6" type="ORF">NliqN6_6166</name>
</gene>
<feature type="compositionally biased region" description="Polar residues" evidence="5">
    <location>
        <begin position="604"/>
        <end position="615"/>
    </location>
</feature>
<evidence type="ECO:0000256" key="4">
    <source>
        <dbReference type="ARBA" id="ARBA00022737"/>
    </source>
</evidence>
<feature type="compositionally biased region" description="Polar residues" evidence="5">
    <location>
        <begin position="533"/>
        <end position="547"/>
    </location>
</feature>
<dbReference type="Gene3D" id="3.80.10.10">
    <property type="entry name" value="Ribonuclease Inhibitor"/>
    <property type="match status" value="1"/>
</dbReference>
<dbReference type="Proteomes" id="UP000620104">
    <property type="component" value="Unassembled WGS sequence"/>
</dbReference>
<evidence type="ECO:0000256" key="3">
    <source>
        <dbReference type="ARBA" id="ARBA00022614"/>
    </source>
</evidence>
<evidence type="ECO:0008006" key="8">
    <source>
        <dbReference type="Google" id="ProtNLM"/>
    </source>
</evidence>
<feature type="region of interest" description="Disordered" evidence="5">
    <location>
        <begin position="670"/>
        <end position="721"/>
    </location>
</feature>
<feature type="region of interest" description="Disordered" evidence="5">
    <location>
        <begin position="598"/>
        <end position="648"/>
    </location>
</feature>
<dbReference type="SUPFAM" id="SSF52075">
    <property type="entry name" value="Outer arm dynein light chain 1"/>
    <property type="match status" value="1"/>
</dbReference>
<evidence type="ECO:0000313" key="7">
    <source>
        <dbReference type="Proteomes" id="UP000620104"/>
    </source>
</evidence>
<evidence type="ECO:0000256" key="1">
    <source>
        <dbReference type="ARBA" id="ARBA00004496"/>
    </source>
</evidence>
<comment type="caution">
    <text evidence="6">The sequence shown here is derived from an EMBL/GenBank/DDBJ whole genome shotgun (WGS) entry which is preliminary data.</text>
</comment>
<keyword evidence="4" id="KW-0677">Repeat</keyword>
<evidence type="ECO:0000256" key="5">
    <source>
        <dbReference type="SAM" id="MobiDB-lite"/>
    </source>
</evidence>
<name>A0A8H3U0X2_9TREE</name>